<dbReference type="PANTHER" id="PTHR42804:SF1">
    <property type="entry name" value="ALDEHYDE DEHYDROGENASE-RELATED"/>
    <property type="match status" value="1"/>
</dbReference>
<evidence type="ECO:0000256" key="1">
    <source>
        <dbReference type="ARBA" id="ARBA00009986"/>
    </source>
</evidence>
<dbReference type="STRING" id="517719.SAMN05421762_3746"/>
<reference evidence="6 7" key="1">
    <citation type="submission" date="2016-10" db="EMBL/GenBank/DDBJ databases">
        <authorList>
            <person name="de Groot N.N."/>
        </authorList>
    </citation>
    <scope>NUCLEOTIDE SEQUENCE [LARGE SCALE GENOMIC DNA]</scope>
    <source>
        <strain evidence="6 7">DSM 29619</strain>
    </source>
</reference>
<dbReference type="FunFam" id="3.40.605.10:FF:000007">
    <property type="entry name" value="NAD/NADP-dependent betaine aldehyde dehydrogenase"/>
    <property type="match status" value="1"/>
</dbReference>
<dbReference type="Gene3D" id="3.40.309.10">
    <property type="entry name" value="Aldehyde Dehydrogenase, Chain A, domain 2"/>
    <property type="match status" value="1"/>
</dbReference>
<evidence type="ECO:0000259" key="5">
    <source>
        <dbReference type="Pfam" id="PF00171"/>
    </source>
</evidence>
<dbReference type="GO" id="GO:0016620">
    <property type="term" value="F:oxidoreductase activity, acting on the aldehyde or oxo group of donors, NAD or NADP as acceptor"/>
    <property type="evidence" value="ECO:0007669"/>
    <property type="project" value="InterPro"/>
</dbReference>
<feature type="active site" evidence="3">
    <location>
        <position position="245"/>
    </location>
</feature>
<protein>
    <submittedName>
        <fullName evidence="6">Aldehyde dehydrogenase (NAD+)</fullName>
    </submittedName>
</protein>
<gene>
    <name evidence="6" type="ORF">SAMN05421762_3746</name>
</gene>
<dbReference type="RefSeq" id="WP_212632907.1">
    <property type="nucleotide sequence ID" value="NZ_FNZG01000008.1"/>
</dbReference>
<proteinExistence type="inferred from homology"/>
<dbReference type="Gene3D" id="3.40.605.10">
    <property type="entry name" value="Aldehyde Dehydrogenase, Chain A, domain 1"/>
    <property type="match status" value="1"/>
</dbReference>
<dbReference type="InterPro" id="IPR016162">
    <property type="entry name" value="Ald_DH_N"/>
</dbReference>
<evidence type="ECO:0000256" key="3">
    <source>
        <dbReference type="PROSITE-ProRule" id="PRU10007"/>
    </source>
</evidence>
<organism evidence="6 7">
    <name type="scientific">Pseudooceanicola nitratireducens</name>
    <dbReference type="NCBI Taxonomy" id="517719"/>
    <lineage>
        <taxon>Bacteria</taxon>
        <taxon>Pseudomonadati</taxon>
        <taxon>Pseudomonadota</taxon>
        <taxon>Alphaproteobacteria</taxon>
        <taxon>Rhodobacterales</taxon>
        <taxon>Paracoccaceae</taxon>
        <taxon>Pseudooceanicola</taxon>
    </lineage>
</organism>
<accession>A0A1I1QRP6</accession>
<dbReference type="InterPro" id="IPR016161">
    <property type="entry name" value="Ald_DH/histidinol_DH"/>
</dbReference>
<name>A0A1I1QRP6_9RHOB</name>
<dbReference type="FunFam" id="3.40.309.10:FF:000012">
    <property type="entry name" value="Betaine aldehyde dehydrogenase"/>
    <property type="match status" value="1"/>
</dbReference>
<keyword evidence="7" id="KW-1185">Reference proteome</keyword>
<evidence type="ECO:0000256" key="2">
    <source>
        <dbReference type="ARBA" id="ARBA00023002"/>
    </source>
</evidence>
<dbReference type="EMBL" id="FOLX01000006">
    <property type="protein sequence ID" value="SFD24682.1"/>
    <property type="molecule type" value="Genomic_DNA"/>
</dbReference>
<evidence type="ECO:0000256" key="4">
    <source>
        <dbReference type="RuleBase" id="RU003345"/>
    </source>
</evidence>
<dbReference type="InterPro" id="IPR029510">
    <property type="entry name" value="Ald_DH_CS_GLU"/>
</dbReference>
<dbReference type="InterPro" id="IPR015590">
    <property type="entry name" value="Aldehyde_DH_dom"/>
</dbReference>
<sequence length="473" mass="50196">MDHSLFYIDGAWVPPLTPRLFPVENPATEETVAQISLGTAEDVDRAVAAACAAFPGWAATPVAERRAAVERFLTLYKDGYDEMVQAISTEMGAPVTMAREQQADTGIGHTQGFLDALDALDWEWKLPNGDTLVREPIGVVGLITPWNWPINQIALKVIPALLTGCPCVLKPSEIAPLSAMLFARMIDAAGFPPGVFNLVNGDGPEVGAALSRHADIAMMSFTGSTRAGAAVSRDAAETVKRVTLELGGKSPNLVFADCDLDTQIAASVAECMNNTGQSCDAPTRLIVERSVYDRVVDLARAAALATAVGDPAQEGPHIGPLVSQLQWTRVQALIEAGIEDGGRLIAGGPGKPEGFDTGHYARPTIFADVTPDMRLWRQEVFGPVLTITPFDTEDDAIRLANDTAYGLAAYVQTGDPARARRVARALRAGMVHLNGAPHNYGSPFGGYGQSGNGREGGLLGLEDFTEVKSVHGL</sequence>
<comment type="similarity">
    <text evidence="1 4">Belongs to the aldehyde dehydrogenase family.</text>
</comment>
<dbReference type="PROSITE" id="PS00687">
    <property type="entry name" value="ALDEHYDE_DEHYDR_GLU"/>
    <property type="match status" value="1"/>
</dbReference>
<evidence type="ECO:0000313" key="7">
    <source>
        <dbReference type="Proteomes" id="UP000231644"/>
    </source>
</evidence>
<feature type="domain" description="Aldehyde dehydrogenase" evidence="5">
    <location>
        <begin position="12"/>
        <end position="470"/>
    </location>
</feature>
<keyword evidence="2 4" id="KW-0560">Oxidoreductase</keyword>
<dbReference type="InterPro" id="IPR016163">
    <property type="entry name" value="Ald_DH_C"/>
</dbReference>
<dbReference type="Proteomes" id="UP000231644">
    <property type="component" value="Unassembled WGS sequence"/>
</dbReference>
<dbReference type="PANTHER" id="PTHR42804">
    <property type="entry name" value="ALDEHYDE DEHYDROGENASE"/>
    <property type="match status" value="1"/>
</dbReference>
<dbReference type="AlphaFoldDB" id="A0A1I1QRP6"/>
<dbReference type="CDD" id="cd07138">
    <property type="entry name" value="ALDH_CddD_SSP0762"/>
    <property type="match status" value="1"/>
</dbReference>
<dbReference type="Pfam" id="PF00171">
    <property type="entry name" value="Aldedh"/>
    <property type="match status" value="1"/>
</dbReference>
<evidence type="ECO:0000313" key="6">
    <source>
        <dbReference type="EMBL" id="SFD24682.1"/>
    </source>
</evidence>
<dbReference type="SUPFAM" id="SSF53720">
    <property type="entry name" value="ALDH-like"/>
    <property type="match status" value="1"/>
</dbReference>